<dbReference type="InterPro" id="IPR050222">
    <property type="entry name" value="MATE_MdtK"/>
</dbReference>
<evidence type="ECO:0000256" key="3">
    <source>
        <dbReference type="ARBA" id="ARBA00010199"/>
    </source>
</evidence>
<dbReference type="GO" id="GO:0006811">
    <property type="term" value="P:monoatomic ion transport"/>
    <property type="evidence" value="ECO:0007669"/>
    <property type="project" value="UniProtKB-KW"/>
</dbReference>
<evidence type="ECO:0000256" key="11">
    <source>
        <dbReference type="ARBA" id="ARBA00023136"/>
    </source>
</evidence>
<dbReference type="GO" id="GO:0042910">
    <property type="term" value="F:xenobiotic transmembrane transporter activity"/>
    <property type="evidence" value="ECO:0007669"/>
    <property type="project" value="InterPro"/>
</dbReference>
<keyword evidence="8 13" id="KW-0812">Transmembrane</keyword>
<comment type="similarity">
    <text evidence="3">Belongs to the multi antimicrobial extrusion (MATE) (TC 2.A.66.1) family.</text>
</comment>
<dbReference type="PIRSF" id="PIRSF006603">
    <property type="entry name" value="DinF"/>
    <property type="match status" value="1"/>
</dbReference>
<dbReference type="InterPro" id="IPR048279">
    <property type="entry name" value="MdtK-like"/>
</dbReference>
<dbReference type="InterPro" id="IPR002528">
    <property type="entry name" value="MATE_fam"/>
</dbReference>
<evidence type="ECO:0000256" key="13">
    <source>
        <dbReference type="SAM" id="Phobius"/>
    </source>
</evidence>
<reference evidence="14" key="1">
    <citation type="journal article" date="2021" name="PeerJ">
        <title>Extensive microbial diversity within the chicken gut microbiome revealed by metagenomics and culture.</title>
        <authorList>
            <person name="Gilroy R."/>
            <person name="Ravi A."/>
            <person name="Getino M."/>
            <person name="Pursley I."/>
            <person name="Horton D.L."/>
            <person name="Alikhan N.F."/>
            <person name="Baker D."/>
            <person name="Gharbi K."/>
            <person name="Hall N."/>
            <person name="Watson M."/>
            <person name="Adriaenssens E.M."/>
            <person name="Foster-Nyarko E."/>
            <person name="Jarju S."/>
            <person name="Secka A."/>
            <person name="Antonio M."/>
            <person name="Oren A."/>
            <person name="Chaudhuri R.R."/>
            <person name="La Ragione R."/>
            <person name="Hildebrand F."/>
            <person name="Pallen M.J."/>
        </authorList>
    </citation>
    <scope>NUCLEOTIDE SEQUENCE</scope>
    <source>
        <strain evidence="14">1068</strain>
    </source>
</reference>
<accession>A0A9D2JSS3</accession>
<feature type="transmembrane region" description="Helical" evidence="13">
    <location>
        <begin position="415"/>
        <end position="437"/>
    </location>
</feature>
<feature type="transmembrane region" description="Helical" evidence="13">
    <location>
        <begin position="386"/>
        <end position="409"/>
    </location>
</feature>
<keyword evidence="6" id="KW-0050">Antiport</keyword>
<dbReference type="Pfam" id="PF01554">
    <property type="entry name" value="MatE"/>
    <property type="match status" value="2"/>
</dbReference>
<gene>
    <name evidence="14" type="ORF">H9809_01485</name>
</gene>
<keyword evidence="10" id="KW-0406">Ion transport</keyword>
<keyword evidence="9 13" id="KW-1133">Transmembrane helix</keyword>
<evidence type="ECO:0000256" key="8">
    <source>
        <dbReference type="ARBA" id="ARBA00022692"/>
    </source>
</evidence>
<feature type="transmembrane region" description="Helical" evidence="13">
    <location>
        <begin position="54"/>
        <end position="79"/>
    </location>
</feature>
<evidence type="ECO:0000256" key="7">
    <source>
        <dbReference type="ARBA" id="ARBA00022475"/>
    </source>
</evidence>
<comment type="caution">
    <text evidence="14">The sequence shown here is derived from an EMBL/GenBank/DDBJ whole genome shotgun (WGS) entry which is preliminary data.</text>
</comment>
<dbReference type="PANTHER" id="PTHR43298">
    <property type="entry name" value="MULTIDRUG RESISTANCE PROTEIN NORM-RELATED"/>
    <property type="match status" value="1"/>
</dbReference>
<feature type="transmembrane region" description="Helical" evidence="13">
    <location>
        <begin position="352"/>
        <end position="374"/>
    </location>
</feature>
<name>A0A9D2JSS3_9FIRM</name>
<proteinExistence type="inferred from homology"/>
<organism evidence="14 15">
    <name type="scientific">Candidatus Blautia pullicola</name>
    <dbReference type="NCBI Taxonomy" id="2838498"/>
    <lineage>
        <taxon>Bacteria</taxon>
        <taxon>Bacillati</taxon>
        <taxon>Bacillota</taxon>
        <taxon>Clostridia</taxon>
        <taxon>Lachnospirales</taxon>
        <taxon>Lachnospiraceae</taxon>
        <taxon>Blautia</taxon>
    </lineage>
</organism>
<evidence type="ECO:0000256" key="6">
    <source>
        <dbReference type="ARBA" id="ARBA00022449"/>
    </source>
</evidence>
<dbReference type="GO" id="GO:0005886">
    <property type="term" value="C:plasma membrane"/>
    <property type="evidence" value="ECO:0007669"/>
    <property type="project" value="UniProtKB-SubCell"/>
</dbReference>
<keyword evidence="7" id="KW-1003">Cell membrane</keyword>
<feature type="transmembrane region" description="Helical" evidence="13">
    <location>
        <begin position="100"/>
        <end position="121"/>
    </location>
</feature>
<dbReference type="AlphaFoldDB" id="A0A9D2JSS3"/>
<dbReference type="GO" id="GO:0015297">
    <property type="term" value="F:antiporter activity"/>
    <property type="evidence" value="ECO:0007669"/>
    <property type="project" value="UniProtKB-KW"/>
</dbReference>
<feature type="transmembrane region" description="Helical" evidence="13">
    <location>
        <begin position="320"/>
        <end position="340"/>
    </location>
</feature>
<evidence type="ECO:0000313" key="15">
    <source>
        <dbReference type="Proteomes" id="UP000824056"/>
    </source>
</evidence>
<comment type="function">
    <text evidence="1">Multidrug efflux pump.</text>
</comment>
<evidence type="ECO:0000256" key="4">
    <source>
        <dbReference type="ARBA" id="ARBA00020268"/>
    </source>
</evidence>
<evidence type="ECO:0000256" key="9">
    <source>
        <dbReference type="ARBA" id="ARBA00022989"/>
    </source>
</evidence>
<feature type="transmembrane region" description="Helical" evidence="13">
    <location>
        <begin position="169"/>
        <end position="187"/>
    </location>
</feature>
<evidence type="ECO:0000256" key="1">
    <source>
        <dbReference type="ARBA" id="ARBA00003408"/>
    </source>
</evidence>
<feature type="transmembrane region" description="Helical" evidence="13">
    <location>
        <begin position="193"/>
        <end position="212"/>
    </location>
</feature>
<keyword evidence="5" id="KW-0813">Transport</keyword>
<protein>
    <recommendedName>
        <fullName evidence="4">Probable multidrug resistance protein NorM</fullName>
    </recommendedName>
    <alternativeName>
        <fullName evidence="12">Multidrug-efflux transporter</fullName>
    </alternativeName>
</protein>
<dbReference type="Proteomes" id="UP000824056">
    <property type="component" value="Unassembled WGS sequence"/>
</dbReference>
<evidence type="ECO:0000256" key="12">
    <source>
        <dbReference type="ARBA" id="ARBA00031636"/>
    </source>
</evidence>
<sequence length="446" mass="48396">MDENKLLFSNRDLRKLIFPLIADQFLQSFVGMADSVMASSAGEAAVSGVSLVDTVMFLVINIFTAAATGGAVVAGQYLGKGRDDMACKAANELLTFTLKLSLLVTLLAYGGRELIIDLVFGDIQPDVMYNCRVYMLFVFGSIPMIALCNAGTAIFRAMGDSSIAMKTSLLMNGVNLGGNAILIYGFHRGVEGVAIPTLISRTLACVLVLAAFHRQDRRLHLLLPISLKTDRVLLRKILYIGVPNGLENSMFQLGKILVLRVVAGFGTASIAANAVCNSISTFCLLPGLAMGYALLTVAAQCVGAGDYGQVTYYTRKLMKAAYASLIGVNVVVLLLLPVLVGAYDLSAEARGYVFQIMIFYCLCVAVIWPFSFLIPNTLRAAADVKFTMLLSIVSMWIFRIGFCVLLGVYLNMGVLGVWAAMAVDWLFRGICFGVRYVRGKWRYKSI</sequence>
<evidence type="ECO:0000256" key="10">
    <source>
        <dbReference type="ARBA" id="ARBA00023065"/>
    </source>
</evidence>
<feature type="transmembrane region" description="Helical" evidence="13">
    <location>
        <begin position="287"/>
        <end position="308"/>
    </location>
</feature>
<dbReference type="NCBIfam" id="TIGR00797">
    <property type="entry name" value="matE"/>
    <property type="match status" value="1"/>
</dbReference>
<feature type="transmembrane region" description="Helical" evidence="13">
    <location>
        <begin position="133"/>
        <end position="157"/>
    </location>
</feature>
<keyword evidence="11 13" id="KW-0472">Membrane</keyword>
<evidence type="ECO:0000256" key="2">
    <source>
        <dbReference type="ARBA" id="ARBA00004651"/>
    </source>
</evidence>
<evidence type="ECO:0000256" key="5">
    <source>
        <dbReference type="ARBA" id="ARBA00022448"/>
    </source>
</evidence>
<dbReference type="EMBL" id="DXBG01000030">
    <property type="protein sequence ID" value="HIZ64569.1"/>
    <property type="molecule type" value="Genomic_DNA"/>
</dbReference>
<reference evidence="14" key="2">
    <citation type="submission" date="2021-04" db="EMBL/GenBank/DDBJ databases">
        <authorList>
            <person name="Gilroy R."/>
        </authorList>
    </citation>
    <scope>NUCLEOTIDE SEQUENCE</scope>
    <source>
        <strain evidence="14">1068</strain>
    </source>
</reference>
<evidence type="ECO:0000313" key="14">
    <source>
        <dbReference type="EMBL" id="HIZ64569.1"/>
    </source>
</evidence>
<comment type="subcellular location">
    <subcellularLocation>
        <location evidence="2">Cell membrane</location>
        <topology evidence="2">Multi-pass membrane protein</topology>
    </subcellularLocation>
</comment>
<feature type="transmembrane region" description="Helical" evidence="13">
    <location>
        <begin position="257"/>
        <end position="275"/>
    </location>
</feature>
<dbReference type="PANTHER" id="PTHR43298:SF2">
    <property type="entry name" value="FMN_FAD EXPORTER YEEO-RELATED"/>
    <property type="match status" value="1"/>
</dbReference>